<sequence length="29" mass="3192">MGVPSPSVSSLIQHQMNLAITHLKKDMID</sequence>
<protein>
    <submittedName>
        <fullName evidence="1">Uncharacterized protein</fullName>
    </submittedName>
</protein>
<dbReference type="EMBL" id="GBRH01173507">
    <property type="protein sequence ID" value="JAE24389.1"/>
    <property type="molecule type" value="Transcribed_RNA"/>
</dbReference>
<name>A0A0A9GLT0_ARUDO</name>
<accession>A0A0A9GLT0</accession>
<evidence type="ECO:0000313" key="1">
    <source>
        <dbReference type="EMBL" id="JAE24389.1"/>
    </source>
</evidence>
<reference evidence="1" key="2">
    <citation type="journal article" date="2015" name="Data Brief">
        <title>Shoot transcriptome of the giant reed, Arundo donax.</title>
        <authorList>
            <person name="Barrero R.A."/>
            <person name="Guerrero F.D."/>
            <person name="Moolhuijzen P."/>
            <person name="Goolsby J.A."/>
            <person name="Tidwell J."/>
            <person name="Bellgard S.E."/>
            <person name="Bellgard M.I."/>
        </authorList>
    </citation>
    <scope>NUCLEOTIDE SEQUENCE</scope>
    <source>
        <tissue evidence="1">Shoot tissue taken approximately 20 cm above the soil surface</tissue>
    </source>
</reference>
<reference evidence="1" key="1">
    <citation type="submission" date="2014-09" db="EMBL/GenBank/DDBJ databases">
        <authorList>
            <person name="Magalhaes I.L.F."/>
            <person name="Oliveira U."/>
            <person name="Santos F.R."/>
            <person name="Vidigal T.H.D.A."/>
            <person name="Brescovit A.D."/>
            <person name="Santos A.J."/>
        </authorList>
    </citation>
    <scope>NUCLEOTIDE SEQUENCE</scope>
    <source>
        <tissue evidence="1">Shoot tissue taken approximately 20 cm above the soil surface</tissue>
    </source>
</reference>
<dbReference type="AlphaFoldDB" id="A0A0A9GLT0"/>
<organism evidence="1">
    <name type="scientific">Arundo donax</name>
    <name type="common">Giant reed</name>
    <name type="synonym">Donax arundinaceus</name>
    <dbReference type="NCBI Taxonomy" id="35708"/>
    <lineage>
        <taxon>Eukaryota</taxon>
        <taxon>Viridiplantae</taxon>
        <taxon>Streptophyta</taxon>
        <taxon>Embryophyta</taxon>
        <taxon>Tracheophyta</taxon>
        <taxon>Spermatophyta</taxon>
        <taxon>Magnoliopsida</taxon>
        <taxon>Liliopsida</taxon>
        <taxon>Poales</taxon>
        <taxon>Poaceae</taxon>
        <taxon>PACMAD clade</taxon>
        <taxon>Arundinoideae</taxon>
        <taxon>Arundineae</taxon>
        <taxon>Arundo</taxon>
    </lineage>
</organism>
<proteinExistence type="predicted"/>